<keyword evidence="1" id="KW-0732">Signal</keyword>
<accession>A0ABW3B0E1</accession>
<protein>
    <submittedName>
        <fullName evidence="2">Uncharacterized protein</fullName>
    </submittedName>
</protein>
<evidence type="ECO:0000256" key="1">
    <source>
        <dbReference type="SAM" id="SignalP"/>
    </source>
</evidence>
<proteinExistence type="predicted"/>
<feature type="signal peptide" evidence="1">
    <location>
        <begin position="1"/>
        <end position="27"/>
    </location>
</feature>
<evidence type="ECO:0000313" key="3">
    <source>
        <dbReference type="Proteomes" id="UP001597012"/>
    </source>
</evidence>
<feature type="chain" id="PRO_5045063987" evidence="1">
    <location>
        <begin position="28"/>
        <end position="101"/>
    </location>
</feature>
<gene>
    <name evidence="2" type="ORF">ACFQZJ_02630</name>
</gene>
<keyword evidence="3" id="KW-1185">Reference proteome</keyword>
<comment type="caution">
    <text evidence="2">The sequence shown here is derived from an EMBL/GenBank/DDBJ whole genome shotgun (WGS) entry which is preliminary data.</text>
</comment>
<name>A0ABW3B0E1_9FLAO</name>
<sequence>MHIVAGILALYMLSLPIALFFHSQTHAQNITNIVQSDFDDITTQGNSECQICSFYFDQQLYVQSSFEFQLDFPTYYFDQSIVEILFVVSREQQYQRGPPVV</sequence>
<reference evidence="3" key="1">
    <citation type="journal article" date="2019" name="Int. J. Syst. Evol. Microbiol.">
        <title>The Global Catalogue of Microorganisms (GCM) 10K type strain sequencing project: providing services to taxonomists for standard genome sequencing and annotation.</title>
        <authorList>
            <consortium name="The Broad Institute Genomics Platform"/>
            <consortium name="The Broad Institute Genome Sequencing Center for Infectious Disease"/>
            <person name="Wu L."/>
            <person name="Ma J."/>
        </authorList>
    </citation>
    <scope>NUCLEOTIDE SEQUENCE [LARGE SCALE GENOMIC DNA]</scope>
    <source>
        <strain evidence="3">CCUG 61948</strain>
    </source>
</reference>
<dbReference type="Proteomes" id="UP001597012">
    <property type="component" value="Unassembled WGS sequence"/>
</dbReference>
<organism evidence="2 3">
    <name type="scientific">Maribacter chungangensis</name>
    <dbReference type="NCBI Taxonomy" id="1069117"/>
    <lineage>
        <taxon>Bacteria</taxon>
        <taxon>Pseudomonadati</taxon>
        <taxon>Bacteroidota</taxon>
        <taxon>Flavobacteriia</taxon>
        <taxon>Flavobacteriales</taxon>
        <taxon>Flavobacteriaceae</taxon>
        <taxon>Maribacter</taxon>
    </lineage>
</organism>
<dbReference type="EMBL" id="JBHTHY010000003">
    <property type="protein sequence ID" value="MFD0796341.1"/>
    <property type="molecule type" value="Genomic_DNA"/>
</dbReference>
<evidence type="ECO:0000313" key="2">
    <source>
        <dbReference type="EMBL" id="MFD0796341.1"/>
    </source>
</evidence>